<accession>A0ABW5FJJ7</accession>
<organism evidence="2 3">
    <name type="scientific">Amycolatopsis pigmentata</name>
    <dbReference type="NCBI Taxonomy" id="450801"/>
    <lineage>
        <taxon>Bacteria</taxon>
        <taxon>Bacillati</taxon>
        <taxon>Actinomycetota</taxon>
        <taxon>Actinomycetes</taxon>
        <taxon>Pseudonocardiales</taxon>
        <taxon>Pseudonocardiaceae</taxon>
        <taxon>Amycolatopsis</taxon>
    </lineage>
</organism>
<evidence type="ECO:0000259" key="1">
    <source>
        <dbReference type="Pfam" id="PF02900"/>
    </source>
</evidence>
<dbReference type="SUPFAM" id="SSF53213">
    <property type="entry name" value="LigB-like"/>
    <property type="match status" value="1"/>
</dbReference>
<feature type="domain" description="Extradiol ring-cleavage dioxygenase class III enzyme subunit B" evidence="1">
    <location>
        <begin position="80"/>
        <end position="343"/>
    </location>
</feature>
<name>A0ABW5FJJ7_9PSEU</name>
<dbReference type="RefSeq" id="WP_378260729.1">
    <property type="nucleotide sequence ID" value="NZ_JBHUKR010000004.1"/>
</dbReference>
<sequence length="362" mass="40466">MASIVLGAATSHTPLLILPPEMWLDYAERDELNPELVFPAVGKAMSYHDAVRTVVPDWIRSRDRDPATFRAQSDRCQAALDSLAQSLTDARPDVILIISDDQDEWFFESNMPVFSIFWGNTVPVIPRPSPTRGTEKQRMMDKLVANGYGSSRRDVPVDAELGRHLVEYLIEHDFDVSQMTYVEENYGGRVARRYPAEAGELDVVRDTAPRPQGIPHGYAFVLERLLGPGHPPIVPVFQNTCYPPNAVTPRRCYALGEALTDAIAEWDDNVRVAVIASGGLSHFVVDEEFDRMLLEALEKQDKDTLTSLPRERLYSATSECLNWVTLSAMMTRCGLGMEQLAYEPVYRTEAGTGAGLGFARWT</sequence>
<gene>
    <name evidence="2" type="ORF">ACFSXZ_02395</name>
</gene>
<dbReference type="Pfam" id="PF02900">
    <property type="entry name" value="LigB"/>
    <property type="match status" value="1"/>
</dbReference>
<dbReference type="InterPro" id="IPR004183">
    <property type="entry name" value="Xdiol_dOase_suB"/>
</dbReference>
<dbReference type="Proteomes" id="UP001597417">
    <property type="component" value="Unassembled WGS sequence"/>
</dbReference>
<dbReference type="EMBL" id="JBHUKR010000004">
    <property type="protein sequence ID" value="MFD2415170.1"/>
    <property type="molecule type" value="Genomic_DNA"/>
</dbReference>
<reference evidence="3" key="1">
    <citation type="journal article" date="2019" name="Int. J. Syst. Evol. Microbiol.">
        <title>The Global Catalogue of Microorganisms (GCM) 10K type strain sequencing project: providing services to taxonomists for standard genome sequencing and annotation.</title>
        <authorList>
            <consortium name="The Broad Institute Genomics Platform"/>
            <consortium name="The Broad Institute Genome Sequencing Center for Infectious Disease"/>
            <person name="Wu L."/>
            <person name="Ma J."/>
        </authorList>
    </citation>
    <scope>NUCLEOTIDE SEQUENCE [LARGE SCALE GENOMIC DNA]</scope>
    <source>
        <strain evidence="3">CGMCC 4.7645</strain>
    </source>
</reference>
<comment type="caution">
    <text evidence="2">The sequence shown here is derived from an EMBL/GenBank/DDBJ whole genome shotgun (WGS) entry which is preliminary data.</text>
</comment>
<protein>
    <recommendedName>
        <fullName evidence="1">Extradiol ring-cleavage dioxygenase class III enzyme subunit B domain-containing protein</fullName>
    </recommendedName>
</protein>
<dbReference type="Gene3D" id="3.40.830.10">
    <property type="entry name" value="LigB-like"/>
    <property type="match status" value="1"/>
</dbReference>
<proteinExistence type="predicted"/>
<evidence type="ECO:0000313" key="3">
    <source>
        <dbReference type="Proteomes" id="UP001597417"/>
    </source>
</evidence>
<evidence type="ECO:0000313" key="2">
    <source>
        <dbReference type="EMBL" id="MFD2415170.1"/>
    </source>
</evidence>
<keyword evidence="3" id="KW-1185">Reference proteome</keyword>